<organism evidence="1 2">
    <name type="scientific">Trichonephila clavata</name>
    <name type="common">Joro spider</name>
    <name type="synonym">Nephila clavata</name>
    <dbReference type="NCBI Taxonomy" id="2740835"/>
    <lineage>
        <taxon>Eukaryota</taxon>
        <taxon>Metazoa</taxon>
        <taxon>Ecdysozoa</taxon>
        <taxon>Arthropoda</taxon>
        <taxon>Chelicerata</taxon>
        <taxon>Arachnida</taxon>
        <taxon>Araneae</taxon>
        <taxon>Araneomorphae</taxon>
        <taxon>Entelegynae</taxon>
        <taxon>Araneoidea</taxon>
        <taxon>Nephilidae</taxon>
        <taxon>Trichonephila</taxon>
    </lineage>
</organism>
<comment type="caution">
    <text evidence="1">The sequence shown here is derived from an EMBL/GenBank/DDBJ whole genome shotgun (WGS) entry which is preliminary data.</text>
</comment>
<evidence type="ECO:0000313" key="1">
    <source>
        <dbReference type="EMBL" id="GFR14723.1"/>
    </source>
</evidence>
<sequence length="95" mass="10897">MSYENRNFQSYQQSKLFPFRIHLFNLPNRSQNSQSCNVHPIKVHPPPGVSCPAAKQLNSTFPTSMITNSPREITLPFLLLFFPHPKTAESRIRGD</sequence>
<dbReference type="AlphaFoldDB" id="A0A8X6J8C9"/>
<dbReference type="EMBL" id="BMAO01037016">
    <property type="protein sequence ID" value="GFR14723.1"/>
    <property type="molecule type" value="Genomic_DNA"/>
</dbReference>
<dbReference type="Proteomes" id="UP000887116">
    <property type="component" value="Unassembled WGS sequence"/>
</dbReference>
<name>A0A8X6J8C9_TRICU</name>
<reference evidence="1" key="1">
    <citation type="submission" date="2020-07" db="EMBL/GenBank/DDBJ databases">
        <title>Multicomponent nature underlies the extraordinary mechanical properties of spider dragline silk.</title>
        <authorList>
            <person name="Kono N."/>
            <person name="Nakamura H."/>
            <person name="Mori M."/>
            <person name="Yoshida Y."/>
            <person name="Ohtoshi R."/>
            <person name="Malay A.D."/>
            <person name="Moran D.A.P."/>
            <person name="Tomita M."/>
            <person name="Numata K."/>
            <person name="Arakawa K."/>
        </authorList>
    </citation>
    <scope>NUCLEOTIDE SEQUENCE</scope>
</reference>
<proteinExistence type="predicted"/>
<protein>
    <submittedName>
        <fullName evidence="1">Uncharacterized protein</fullName>
    </submittedName>
</protein>
<evidence type="ECO:0000313" key="2">
    <source>
        <dbReference type="Proteomes" id="UP000887116"/>
    </source>
</evidence>
<gene>
    <name evidence="1" type="ORF">TNCT_70181</name>
</gene>
<keyword evidence="2" id="KW-1185">Reference proteome</keyword>
<accession>A0A8X6J8C9</accession>